<keyword evidence="3" id="KW-1185">Reference proteome</keyword>
<protein>
    <recommendedName>
        <fullName evidence="1">Tc1-like transposase DDE domain-containing protein</fullName>
    </recommendedName>
</protein>
<dbReference type="OrthoDB" id="129174at2"/>
<accession>A0A3S3QQ05</accession>
<proteinExistence type="predicted"/>
<name>A0A3S3QQ05_9GAMM</name>
<dbReference type="AlphaFoldDB" id="A0A3S3QQ05"/>
<dbReference type="InterPro" id="IPR036397">
    <property type="entry name" value="RNaseH_sf"/>
</dbReference>
<evidence type="ECO:0000313" key="3">
    <source>
        <dbReference type="Proteomes" id="UP000287563"/>
    </source>
</evidence>
<sequence length="80" mass="9388">MDSLKNIDFKISIIKIPPYSSELNPIDQVWSWMRQHCLANQAFKDYDDIVDKVCTAWNCFLESSQRVATMCSRDWVKLLS</sequence>
<dbReference type="Pfam" id="PF13358">
    <property type="entry name" value="DDE_3"/>
    <property type="match status" value="1"/>
</dbReference>
<dbReference type="RefSeq" id="WP_128786465.1">
    <property type="nucleotide sequence ID" value="NZ_JAKJSG010000126.1"/>
</dbReference>
<gene>
    <name evidence="2" type="ORF">EDI28_24530</name>
</gene>
<evidence type="ECO:0000313" key="2">
    <source>
        <dbReference type="EMBL" id="RWX52992.1"/>
    </source>
</evidence>
<comment type="caution">
    <text evidence="2">The sequence shown here is derived from an EMBL/GenBank/DDBJ whole genome shotgun (WGS) entry which is preliminary data.</text>
</comment>
<evidence type="ECO:0000259" key="1">
    <source>
        <dbReference type="Pfam" id="PF13358"/>
    </source>
</evidence>
<organism evidence="2 3">
    <name type="scientific">Photobacterium chitinilyticum</name>
    <dbReference type="NCBI Taxonomy" id="2485123"/>
    <lineage>
        <taxon>Bacteria</taxon>
        <taxon>Pseudomonadati</taxon>
        <taxon>Pseudomonadota</taxon>
        <taxon>Gammaproteobacteria</taxon>
        <taxon>Vibrionales</taxon>
        <taxon>Vibrionaceae</taxon>
        <taxon>Photobacterium</taxon>
    </lineage>
</organism>
<dbReference type="GO" id="GO:0003676">
    <property type="term" value="F:nucleic acid binding"/>
    <property type="evidence" value="ECO:0007669"/>
    <property type="project" value="InterPro"/>
</dbReference>
<dbReference type="Proteomes" id="UP000287563">
    <property type="component" value="Unassembled WGS sequence"/>
</dbReference>
<dbReference type="Gene3D" id="3.30.420.10">
    <property type="entry name" value="Ribonuclease H-like superfamily/Ribonuclease H"/>
    <property type="match status" value="1"/>
</dbReference>
<dbReference type="EMBL" id="RJLM01000021">
    <property type="protein sequence ID" value="RWX52992.1"/>
    <property type="molecule type" value="Genomic_DNA"/>
</dbReference>
<dbReference type="InterPro" id="IPR038717">
    <property type="entry name" value="Tc1-like_DDE_dom"/>
</dbReference>
<feature type="domain" description="Tc1-like transposase DDE" evidence="1">
    <location>
        <begin position="10"/>
        <end position="49"/>
    </location>
</feature>
<reference evidence="2 3" key="1">
    <citation type="submission" date="2018-11" db="EMBL/GenBank/DDBJ databases">
        <title>Photobacterium sp. BEI247 sp. nov., a marine bacterium isolated from Yongle Blue Hole in the South China Sea.</title>
        <authorList>
            <person name="Wang X."/>
        </authorList>
    </citation>
    <scope>NUCLEOTIDE SEQUENCE [LARGE SCALE GENOMIC DNA]</scope>
    <source>
        <strain evidence="3">BEI247</strain>
    </source>
</reference>